<dbReference type="Proteomes" id="UP001064933">
    <property type="component" value="Chromosome"/>
</dbReference>
<proteinExistence type="inferred from homology"/>
<dbReference type="InterPro" id="IPR036388">
    <property type="entry name" value="WH-like_DNA-bd_sf"/>
</dbReference>
<dbReference type="Gene3D" id="3.40.190.290">
    <property type="match status" value="1"/>
</dbReference>
<dbReference type="InterPro" id="IPR058163">
    <property type="entry name" value="LysR-type_TF_proteobact-type"/>
</dbReference>
<sequence length="303" mass="33200">MIRLADLELLVRIADLGNLTQAAKSLDWSPAAASAALKRLEADLGFAVFVRSTRSLRLSGEGQRYLPHARQALQALSDGQSQALASRERLSGELHLAVPSDLGRHVLLPWLEQFQERHPDLSLRLQIGDSLTDLKRRPVDAAVRYGLPPSSSLVALPLLPDCRRILVAAPHYLALRGMPATPADMRDHEALRYVLADEVPDSWQMEIDGVAATLPLSGRRVADDGEVVKRWAIAGLGVAYKSWPDVAGELASGQLVHVNPHWRGALSPLNLVVPGRHQLSPAMRALRDELSRRLDAFALAMPR</sequence>
<accession>A0ABY6B981</accession>
<evidence type="ECO:0000256" key="3">
    <source>
        <dbReference type="ARBA" id="ARBA00023125"/>
    </source>
</evidence>
<dbReference type="Pfam" id="PF03466">
    <property type="entry name" value="LysR_substrate"/>
    <property type="match status" value="1"/>
</dbReference>
<dbReference type="SUPFAM" id="SSF53850">
    <property type="entry name" value="Periplasmic binding protein-like II"/>
    <property type="match status" value="1"/>
</dbReference>
<organism evidence="6 7">
    <name type="scientific">Roseateles amylovorans</name>
    <dbReference type="NCBI Taxonomy" id="2978473"/>
    <lineage>
        <taxon>Bacteria</taxon>
        <taxon>Pseudomonadati</taxon>
        <taxon>Pseudomonadota</taxon>
        <taxon>Betaproteobacteria</taxon>
        <taxon>Burkholderiales</taxon>
        <taxon>Sphaerotilaceae</taxon>
        <taxon>Roseateles</taxon>
    </lineage>
</organism>
<protein>
    <submittedName>
        <fullName evidence="6">LysR family transcriptional regulator</fullName>
    </submittedName>
</protein>
<evidence type="ECO:0000313" key="7">
    <source>
        <dbReference type="Proteomes" id="UP001064933"/>
    </source>
</evidence>
<dbReference type="CDD" id="cd08422">
    <property type="entry name" value="PBP2_CrgA_like"/>
    <property type="match status" value="1"/>
</dbReference>
<dbReference type="InterPro" id="IPR036390">
    <property type="entry name" value="WH_DNA-bd_sf"/>
</dbReference>
<reference evidence="6" key="1">
    <citation type="submission" date="2022-10" db="EMBL/GenBank/DDBJ databases">
        <title>Characterization and whole genome sequencing of a new Roseateles species, isolated from fresh water.</title>
        <authorList>
            <person name="Guliayeva D.Y."/>
            <person name="Akhremchuk A.E."/>
            <person name="Sikolenko M.A."/>
            <person name="Valentovich L.N."/>
            <person name="Sidarenka A.V."/>
        </authorList>
    </citation>
    <scope>NUCLEOTIDE SEQUENCE</scope>
    <source>
        <strain evidence="6">BIM B-1768</strain>
    </source>
</reference>
<dbReference type="SUPFAM" id="SSF46785">
    <property type="entry name" value="Winged helix' DNA-binding domain"/>
    <property type="match status" value="1"/>
</dbReference>
<gene>
    <name evidence="6" type="ORF">N4261_25755</name>
</gene>
<comment type="similarity">
    <text evidence="1">Belongs to the LysR transcriptional regulatory family.</text>
</comment>
<keyword evidence="7" id="KW-1185">Reference proteome</keyword>
<dbReference type="Pfam" id="PF00126">
    <property type="entry name" value="HTH_1"/>
    <property type="match status" value="1"/>
</dbReference>
<name>A0ABY6B981_9BURK</name>
<dbReference type="PANTHER" id="PTHR30537:SF21">
    <property type="entry name" value="HTH-TYPE TRANSCRIPTIONAL REGULATOR SINR-RELATED"/>
    <property type="match status" value="1"/>
</dbReference>
<keyword evidence="4" id="KW-0804">Transcription</keyword>
<keyword evidence="3" id="KW-0238">DNA-binding</keyword>
<feature type="domain" description="HTH lysR-type" evidence="5">
    <location>
        <begin position="2"/>
        <end position="59"/>
    </location>
</feature>
<evidence type="ECO:0000259" key="5">
    <source>
        <dbReference type="PROSITE" id="PS50931"/>
    </source>
</evidence>
<dbReference type="InterPro" id="IPR000847">
    <property type="entry name" value="LysR_HTH_N"/>
</dbReference>
<keyword evidence="2" id="KW-0805">Transcription regulation</keyword>
<evidence type="ECO:0000313" key="6">
    <source>
        <dbReference type="EMBL" id="UXH81032.1"/>
    </source>
</evidence>
<evidence type="ECO:0000256" key="1">
    <source>
        <dbReference type="ARBA" id="ARBA00009437"/>
    </source>
</evidence>
<dbReference type="Gene3D" id="1.10.10.10">
    <property type="entry name" value="Winged helix-like DNA-binding domain superfamily/Winged helix DNA-binding domain"/>
    <property type="match status" value="1"/>
</dbReference>
<evidence type="ECO:0000256" key="2">
    <source>
        <dbReference type="ARBA" id="ARBA00023015"/>
    </source>
</evidence>
<dbReference type="EMBL" id="CP104562">
    <property type="protein sequence ID" value="UXH81032.1"/>
    <property type="molecule type" value="Genomic_DNA"/>
</dbReference>
<dbReference type="PROSITE" id="PS50931">
    <property type="entry name" value="HTH_LYSR"/>
    <property type="match status" value="1"/>
</dbReference>
<evidence type="ECO:0000256" key="4">
    <source>
        <dbReference type="ARBA" id="ARBA00023163"/>
    </source>
</evidence>
<dbReference type="PANTHER" id="PTHR30537">
    <property type="entry name" value="HTH-TYPE TRANSCRIPTIONAL REGULATOR"/>
    <property type="match status" value="1"/>
</dbReference>
<dbReference type="InterPro" id="IPR005119">
    <property type="entry name" value="LysR_subst-bd"/>
</dbReference>